<dbReference type="Gene3D" id="1.25.40.10">
    <property type="entry name" value="Tetratricopeptide repeat domain"/>
    <property type="match status" value="3"/>
</dbReference>
<feature type="repeat" description="TPR" evidence="3">
    <location>
        <begin position="270"/>
        <end position="303"/>
    </location>
</feature>
<dbReference type="SUPFAM" id="SSF48452">
    <property type="entry name" value="TPR-like"/>
    <property type="match status" value="2"/>
</dbReference>
<gene>
    <name evidence="4" type="ORF">SAMN04488069_103222</name>
</gene>
<evidence type="ECO:0000313" key="4">
    <source>
        <dbReference type="EMBL" id="SDX80021.1"/>
    </source>
</evidence>
<dbReference type="STRING" id="651662.SAMN04488069_103222"/>
<dbReference type="Pfam" id="PF13428">
    <property type="entry name" value="TPR_14"/>
    <property type="match status" value="1"/>
</dbReference>
<sequence>MNENFEDRDEVLATVRRFEDMVDRNEPVFFDLADFENIIDHYTSNTQYDRALQACEAAITQYPFSTELLIDRSQVLAMKGEYAAASTQIEDVAHLDPTNPDVAVTRGIIATQKGEFAEAVAFFLQAVETTEDRDDIFFNLGLAYQSWQKYKSAAKYYKQSLRLNPDNDVAVQELLYCLEVSERLENNLDFFRRFTDDDPYSALAWFNLGQAEYRAGHFDAAISAFEYAILIDAQYYDAHGYLASCYVSIERYRAAIVEFDLSYAEGVPTPEALCNIGECHEKLAEWDLARRFYQKAIDLDPTIDEAWFGIGIIMQAQEKYFEAIHFFRKAVSLYDESVEYWLALAAAEYQIGNLVSAVEAYEKATETGPDNKDGWLNWSILLYEQGNFDGAIDLMRTALEISPVEAELHYRLCAYLLAAGRYREAYQTLESALTLDFDKHRLLFDYFPELESQQALARLIDQYRK</sequence>
<dbReference type="PANTHER" id="PTHR44943:SF8">
    <property type="entry name" value="TPR REPEAT-CONTAINING PROTEIN MJ0263"/>
    <property type="match status" value="1"/>
</dbReference>
<keyword evidence="5" id="KW-1185">Reference proteome</keyword>
<accession>A0A1H3EMU4</accession>
<reference evidence="5" key="1">
    <citation type="submission" date="2016-10" db="EMBL/GenBank/DDBJ databases">
        <authorList>
            <person name="Varghese N."/>
            <person name="Submissions S."/>
        </authorList>
    </citation>
    <scope>NUCLEOTIDE SEQUENCE [LARGE SCALE GENOMIC DNA]</scope>
    <source>
        <strain evidence="5">CGMCC 1.8975</strain>
    </source>
</reference>
<dbReference type="PROSITE" id="PS50293">
    <property type="entry name" value="TPR_REGION"/>
    <property type="match status" value="1"/>
</dbReference>
<dbReference type="Pfam" id="PF13432">
    <property type="entry name" value="TPR_16"/>
    <property type="match status" value="1"/>
</dbReference>
<dbReference type="InterPro" id="IPR011990">
    <property type="entry name" value="TPR-like_helical_dom_sf"/>
</dbReference>
<dbReference type="Pfam" id="PF00515">
    <property type="entry name" value="TPR_1"/>
    <property type="match status" value="2"/>
</dbReference>
<dbReference type="AlphaFoldDB" id="A0A1H3EMU4"/>
<feature type="repeat" description="TPR" evidence="3">
    <location>
        <begin position="372"/>
        <end position="405"/>
    </location>
</feature>
<name>A0A1H3EMU4_9BACT</name>
<feature type="repeat" description="TPR" evidence="3">
    <location>
        <begin position="338"/>
        <end position="371"/>
    </location>
</feature>
<dbReference type="Pfam" id="PF14559">
    <property type="entry name" value="TPR_19"/>
    <property type="match status" value="1"/>
</dbReference>
<keyword evidence="1" id="KW-0677">Repeat</keyword>
<evidence type="ECO:0000256" key="2">
    <source>
        <dbReference type="ARBA" id="ARBA00022803"/>
    </source>
</evidence>
<dbReference type="Proteomes" id="UP000199249">
    <property type="component" value="Unassembled WGS sequence"/>
</dbReference>
<feature type="repeat" description="TPR" evidence="3">
    <location>
        <begin position="134"/>
        <end position="167"/>
    </location>
</feature>
<feature type="repeat" description="TPR" evidence="3">
    <location>
        <begin position="304"/>
        <end position="337"/>
    </location>
</feature>
<protein>
    <submittedName>
        <fullName evidence="4">Tfp pilus assembly protein PilF</fullName>
    </submittedName>
</protein>
<dbReference type="OrthoDB" id="9803982at2"/>
<dbReference type="EMBL" id="FNOV01000003">
    <property type="protein sequence ID" value="SDX80021.1"/>
    <property type="molecule type" value="Genomic_DNA"/>
</dbReference>
<dbReference type="PROSITE" id="PS50005">
    <property type="entry name" value="TPR"/>
    <property type="match status" value="6"/>
</dbReference>
<dbReference type="InterPro" id="IPR051685">
    <property type="entry name" value="Ycf3/AcsC/BcsC/TPR_MFPF"/>
</dbReference>
<evidence type="ECO:0000256" key="3">
    <source>
        <dbReference type="PROSITE-ProRule" id="PRU00339"/>
    </source>
</evidence>
<dbReference type="InterPro" id="IPR019734">
    <property type="entry name" value="TPR_rpt"/>
</dbReference>
<keyword evidence="2 3" id="KW-0802">TPR repeat</keyword>
<feature type="repeat" description="TPR" evidence="3">
    <location>
        <begin position="202"/>
        <end position="235"/>
    </location>
</feature>
<organism evidence="4 5">
    <name type="scientific">Hymenobacter psychrophilus</name>
    <dbReference type="NCBI Taxonomy" id="651662"/>
    <lineage>
        <taxon>Bacteria</taxon>
        <taxon>Pseudomonadati</taxon>
        <taxon>Bacteroidota</taxon>
        <taxon>Cytophagia</taxon>
        <taxon>Cytophagales</taxon>
        <taxon>Hymenobacteraceae</taxon>
        <taxon>Hymenobacter</taxon>
    </lineage>
</organism>
<dbReference type="PANTHER" id="PTHR44943">
    <property type="entry name" value="CELLULOSE SYNTHASE OPERON PROTEIN C"/>
    <property type="match status" value="1"/>
</dbReference>
<dbReference type="RefSeq" id="WP_092738539.1">
    <property type="nucleotide sequence ID" value="NZ_FNOV01000003.1"/>
</dbReference>
<dbReference type="InterPro" id="IPR013105">
    <property type="entry name" value="TPR_2"/>
</dbReference>
<dbReference type="SMART" id="SM00028">
    <property type="entry name" value="TPR"/>
    <property type="match status" value="10"/>
</dbReference>
<evidence type="ECO:0000256" key="1">
    <source>
        <dbReference type="ARBA" id="ARBA00022737"/>
    </source>
</evidence>
<evidence type="ECO:0000313" key="5">
    <source>
        <dbReference type="Proteomes" id="UP000199249"/>
    </source>
</evidence>
<dbReference type="Pfam" id="PF07719">
    <property type="entry name" value="TPR_2"/>
    <property type="match status" value="1"/>
</dbReference>
<proteinExistence type="predicted"/>